<sequence>MIVVLYMLWSLALAPFSDEAILKVNITEIQKQEGKVWLAVYRPEDRFGEDEPKIYKIIPVKGRSQVEAVFSLNPGRYAVAVYHDQNDNAVLDKNFLGIPKEPYGFSNNFRPRLAPPKFSDCAFTLPASGKEIIVRLAP</sequence>
<dbReference type="AlphaFoldDB" id="A0A316ARZ4"/>
<keyword evidence="2" id="KW-1185">Reference proteome</keyword>
<dbReference type="Proteomes" id="UP000245880">
    <property type="component" value="Unassembled WGS sequence"/>
</dbReference>
<reference evidence="1 2" key="1">
    <citation type="submission" date="2018-03" db="EMBL/GenBank/DDBJ databases">
        <title>Genomic Encyclopedia of Archaeal and Bacterial Type Strains, Phase II (KMG-II): from individual species to whole genera.</title>
        <authorList>
            <person name="Goeker M."/>
        </authorList>
    </citation>
    <scope>NUCLEOTIDE SEQUENCE [LARGE SCALE GENOMIC DNA]</scope>
    <source>
        <strain evidence="1 2">DSM 100346</strain>
    </source>
</reference>
<dbReference type="InterPro" id="IPR018673">
    <property type="entry name" value="DUF2141"/>
</dbReference>
<accession>A0A316ARZ4</accession>
<dbReference type="Pfam" id="PF09912">
    <property type="entry name" value="DUF2141"/>
    <property type="match status" value="1"/>
</dbReference>
<evidence type="ECO:0000313" key="1">
    <source>
        <dbReference type="EMBL" id="PWJ60278.1"/>
    </source>
</evidence>
<evidence type="ECO:0000313" key="2">
    <source>
        <dbReference type="Proteomes" id="UP000245880"/>
    </source>
</evidence>
<proteinExistence type="predicted"/>
<protein>
    <submittedName>
        <fullName evidence="1">Uncharacterized protein (DUF2141 family)</fullName>
    </submittedName>
</protein>
<comment type="caution">
    <text evidence="1">The sequence shown here is derived from an EMBL/GenBank/DDBJ whole genome shotgun (WGS) entry which is preliminary data.</text>
</comment>
<gene>
    <name evidence="1" type="ORF">CLV98_101459</name>
</gene>
<name>A0A316ARZ4_9BACT</name>
<dbReference type="EMBL" id="QGDT01000001">
    <property type="protein sequence ID" value="PWJ60278.1"/>
    <property type="molecule type" value="Genomic_DNA"/>
</dbReference>
<organism evidence="1 2">
    <name type="scientific">Dyadobacter jejuensis</name>
    <dbReference type="NCBI Taxonomy" id="1082580"/>
    <lineage>
        <taxon>Bacteria</taxon>
        <taxon>Pseudomonadati</taxon>
        <taxon>Bacteroidota</taxon>
        <taxon>Cytophagia</taxon>
        <taxon>Cytophagales</taxon>
        <taxon>Spirosomataceae</taxon>
        <taxon>Dyadobacter</taxon>
    </lineage>
</organism>
<dbReference type="OrthoDB" id="9788332at2"/>
<dbReference type="RefSeq" id="WP_109672428.1">
    <property type="nucleotide sequence ID" value="NZ_QGDT01000001.1"/>
</dbReference>